<organism evidence="9 10">
    <name type="scientific">Cryobacterium tepidiphilum</name>
    <dbReference type="NCBI Taxonomy" id="2486026"/>
    <lineage>
        <taxon>Bacteria</taxon>
        <taxon>Bacillati</taxon>
        <taxon>Actinomycetota</taxon>
        <taxon>Actinomycetes</taxon>
        <taxon>Micrococcales</taxon>
        <taxon>Microbacteriaceae</taxon>
        <taxon>Cryobacterium</taxon>
    </lineage>
</organism>
<sequence>MFLALPLLHPGDLFDPAALLQGAGPWVLAVIVVIVFIETGLLFPFLPGDSLLFTAGLLSIPLGLPLYVLVPAAALAAIVGDQVGYSIGKTFGQRLFKPDARLFKSAYRDRADQFFLRYGARSLVLARFVPIVRTFIPPIVGTSSLPYRRFLLWNAIGGIGWALALSLAGFWLGKIPFIANNVDLIAVVIVAASVVPVGIDLLRRRASTPLREEG</sequence>
<evidence type="ECO:0000256" key="5">
    <source>
        <dbReference type="ARBA" id="ARBA00022989"/>
    </source>
</evidence>
<evidence type="ECO:0000256" key="6">
    <source>
        <dbReference type="ARBA" id="ARBA00023136"/>
    </source>
</evidence>
<dbReference type="GO" id="GO:0005886">
    <property type="term" value="C:plasma membrane"/>
    <property type="evidence" value="ECO:0007669"/>
    <property type="project" value="UniProtKB-SubCell"/>
</dbReference>
<dbReference type="InterPro" id="IPR032818">
    <property type="entry name" value="DedA-like"/>
</dbReference>
<dbReference type="EMBL" id="RDSR01000013">
    <property type="protein sequence ID" value="RNE62200.1"/>
    <property type="molecule type" value="Genomic_DNA"/>
</dbReference>
<feature type="transmembrane region" description="Helical" evidence="7">
    <location>
        <begin position="151"/>
        <end position="172"/>
    </location>
</feature>
<keyword evidence="5 7" id="KW-1133">Transmembrane helix</keyword>
<keyword evidence="4 7" id="KW-0812">Transmembrane</keyword>
<evidence type="ECO:0000256" key="1">
    <source>
        <dbReference type="ARBA" id="ARBA00004651"/>
    </source>
</evidence>
<dbReference type="OrthoDB" id="9813426at2"/>
<dbReference type="RefSeq" id="WP_123045965.1">
    <property type="nucleotide sequence ID" value="NZ_RDSR01000013.1"/>
</dbReference>
<feature type="domain" description="VTT" evidence="8">
    <location>
        <begin position="46"/>
        <end position="169"/>
    </location>
</feature>
<protein>
    <submittedName>
        <fullName evidence="9">Alkaline phosphatase</fullName>
    </submittedName>
</protein>
<proteinExistence type="inferred from homology"/>
<feature type="transmembrane region" description="Helical" evidence="7">
    <location>
        <begin position="52"/>
        <end position="79"/>
    </location>
</feature>
<dbReference type="AlphaFoldDB" id="A0A3M8L9S7"/>
<evidence type="ECO:0000259" key="8">
    <source>
        <dbReference type="Pfam" id="PF09335"/>
    </source>
</evidence>
<reference evidence="9 10" key="1">
    <citation type="submission" date="2018-11" db="EMBL/GenBank/DDBJ databases">
        <title>Cryobacterium sp. nov., isolated from rhizosphere soil of lettuce.</title>
        <authorList>
            <person name="Wang Y."/>
        </authorList>
    </citation>
    <scope>NUCLEOTIDE SEQUENCE [LARGE SCALE GENOMIC DNA]</scope>
    <source>
        <strain evidence="9 10">NEAU-85</strain>
    </source>
</reference>
<dbReference type="InterPro" id="IPR032816">
    <property type="entry name" value="VTT_dom"/>
</dbReference>
<evidence type="ECO:0000313" key="10">
    <source>
        <dbReference type="Proteomes" id="UP000279859"/>
    </source>
</evidence>
<evidence type="ECO:0000256" key="2">
    <source>
        <dbReference type="ARBA" id="ARBA00010792"/>
    </source>
</evidence>
<keyword evidence="10" id="KW-1185">Reference proteome</keyword>
<dbReference type="Pfam" id="PF09335">
    <property type="entry name" value="VTT_dom"/>
    <property type="match status" value="1"/>
</dbReference>
<comment type="subcellular location">
    <subcellularLocation>
        <location evidence="1 7">Cell membrane</location>
        <topology evidence="1 7">Multi-pass membrane protein</topology>
    </subcellularLocation>
</comment>
<evidence type="ECO:0000256" key="3">
    <source>
        <dbReference type="ARBA" id="ARBA00022475"/>
    </source>
</evidence>
<evidence type="ECO:0000256" key="7">
    <source>
        <dbReference type="RuleBase" id="RU367016"/>
    </source>
</evidence>
<feature type="transmembrane region" description="Helical" evidence="7">
    <location>
        <begin position="26"/>
        <end position="46"/>
    </location>
</feature>
<keyword evidence="6 7" id="KW-0472">Membrane</keyword>
<evidence type="ECO:0000256" key="4">
    <source>
        <dbReference type="ARBA" id="ARBA00022692"/>
    </source>
</evidence>
<feature type="transmembrane region" description="Helical" evidence="7">
    <location>
        <begin position="184"/>
        <end position="202"/>
    </location>
</feature>
<gene>
    <name evidence="9" type="ORF">EEJ31_08940</name>
</gene>
<evidence type="ECO:0000313" key="9">
    <source>
        <dbReference type="EMBL" id="RNE62200.1"/>
    </source>
</evidence>
<keyword evidence="3 7" id="KW-1003">Cell membrane</keyword>
<accession>A0A3M8L9S7</accession>
<dbReference type="Proteomes" id="UP000279859">
    <property type="component" value="Unassembled WGS sequence"/>
</dbReference>
<comment type="caution">
    <text evidence="9">The sequence shown here is derived from an EMBL/GenBank/DDBJ whole genome shotgun (WGS) entry which is preliminary data.</text>
</comment>
<comment type="similarity">
    <text evidence="2 7">Belongs to the DedA family.</text>
</comment>
<dbReference type="PANTHER" id="PTHR30353:SF0">
    <property type="entry name" value="TRANSMEMBRANE PROTEIN"/>
    <property type="match status" value="1"/>
</dbReference>
<name>A0A3M8L9S7_9MICO</name>
<dbReference type="PANTHER" id="PTHR30353">
    <property type="entry name" value="INNER MEMBRANE PROTEIN DEDA-RELATED"/>
    <property type="match status" value="1"/>
</dbReference>